<evidence type="ECO:0000313" key="1">
    <source>
        <dbReference type="EMBL" id="GAA0734054.1"/>
    </source>
</evidence>
<dbReference type="PROSITE" id="PS51257">
    <property type="entry name" value="PROKAR_LIPOPROTEIN"/>
    <property type="match status" value="1"/>
</dbReference>
<proteinExistence type="predicted"/>
<dbReference type="Proteomes" id="UP001501758">
    <property type="component" value="Unassembled WGS sequence"/>
</dbReference>
<evidence type="ECO:0000313" key="2">
    <source>
        <dbReference type="Proteomes" id="UP001501758"/>
    </source>
</evidence>
<organism evidence="1 2">
    <name type="scientific">Aquimarina litoralis</name>
    <dbReference type="NCBI Taxonomy" id="584605"/>
    <lineage>
        <taxon>Bacteria</taxon>
        <taxon>Pseudomonadati</taxon>
        <taxon>Bacteroidota</taxon>
        <taxon>Flavobacteriia</taxon>
        <taxon>Flavobacteriales</taxon>
        <taxon>Flavobacteriaceae</taxon>
        <taxon>Aquimarina</taxon>
    </lineage>
</organism>
<dbReference type="EMBL" id="BAAAGE010000009">
    <property type="protein sequence ID" value="GAA0734054.1"/>
    <property type="molecule type" value="Genomic_DNA"/>
</dbReference>
<accession>A0ABN1JAS7</accession>
<keyword evidence="2" id="KW-1185">Reference proteome</keyword>
<comment type="caution">
    <text evidence="1">The sequence shown here is derived from an EMBL/GenBank/DDBJ whole genome shotgun (WGS) entry which is preliminary data.</text>
</comment>
<reference evidence="1 2" key="1">
    <citation type="journal article" date="2019" name="Int. J. Syst. Evol. Microbiol.">
        <title>The Global Catalogue of Microorganisms (GCM) 10K type strain sequencing project: providing services to taxonomists for standard genome sequencing and annotation.</title>
        <authorList>
            <consortium name="The Broad Institute Genomics Platform"/>
            <consortium name="The Broad Institute Genome Sequencing Center for Infectious Disease"/>
            <person name="Wu L."/>
            <person name="Ma J."/>
        </authorList>
    </citation>
    <scope>NUCLEOTIDE SEQUENCE [LARGE SCALE GENOMIC DNA]</scope>
    <source>
        <strain evidence="1 2">JCM 15974</strain>
    </source>
</reference>
<protein>
    <recommendedName>
        <fullName evidence="3">Lipoprotein</fullName>
    </recommendedName>
</protein>
<evidence type="ECO:0008006" key="3">
    <source>
        <dbReference type="Google" id="ProtNLM"/>
    </source>
</evidence>
<gene>
    <name evidence="1" type="ORF">GCM10009430_48830</name>
</gene>
<sequence length="334" mass="39443">MKRVILNLLISLLVLIGCKKYNNDSITAAKEIIKQEKTILETAIYEEVNLTKKGNYENRINSLELSYKTLHIKLKYIEDKAYIKAENQSEILFDWNPVNINFYYNLSFEKSEKDVHLLINKKDLSKWYILFPSFTEEYPTYSLYNYVFGKSISYLGEYSSDSFDIGKFYYDENSKELFSNSIDKTIKLKYINSLEFKIPDENIKQDIQKIKNYTSVNTNLIASKSTKDYKSNENWKGSYIFKLSDLERMGESHTISYRFLIDEKPFVEVTINESDINKFSCEILKITRDTLIIRKTKSNDDFILSKIENKYFIAGDEIYMLNPPNDRYALEKQK</sequence>
<dbReference type="RefSeq" id="WP_343914873.1">
    <property type="nucleotide sequence ID" value="NZ_BAAAGE010000009.1"/>
</dbReference>
<name>A0ABN1JAS7_9FLAO</name>